<dbReference type="AlphaFoldDB" id="A0ABD6C5X1"/>
<organism evidence="3 4">
    <name type="scientific">Halorubrum laminariae</name>
    <dbReference type="NCBI Taxonomy" id="1433523"/>
    <lineage>
        <taxon>Archaea</taxon>
        <taxon>Methanobacteriati</taxon>
        <taxon>Methanobacteriota</taxon>
        <taxon>Stenosarchaea group</taxon>
        <taxon>Halobacteria</taxon>
        <taxon>Halobacteriales</taxon>
        <taxon>Haloferacaceae</taxon>
        <taxon>Halorubrum</taxon>
    </lineage>
</organism>
<evidence type="ECO:0000313" key="3">
    <source>
        <dbReference type="EMBL" id="MFD1572340.1"/>
    </source>
</evidence>
<dbReference type="Pfam" id="PF01609">
    <property type="entry name" value="DDE_Tnp_1"/>
    <property type="match status" value="1"/>
</dbReference>
<evidence type="ECO:0000256" key="1">
    <source>
        <dbReference type="SAM" id="MobiDB-lite"/>
    </source>
</evidence>
<comment type="caution">
    <text evidence="3">The sequence shown here is derived from an EMBL/GenBank/DDBJ whole genome shotgun (WGS) entry which is preliminary data.</text>
</comment>
<keyword evidence="4" id="KW-1185">Reference proteome</keyword>
<proteinExistence type="predicted"/>
<reference evidence="3 4" key="1">
    <citation type="journal article" date="2019" name="Int. J. Syst. Evol. Microbiol.">
        <title>The Global Catalogue of Microorganisms (GCM) 10K type strain sequencing project: providing services to taxonomists for standard genome sequencing and annotation.</title>
        <authorList>
            <consortium name="The Broad Institute Genomics Platform"/>
            <consortium name="The Broad Institute Genome Sequencing Center for Infectious Disease"/>
            <person name="Wu L."/>
            <person name="Ma J."/>
        </authorList>
    </citation>
    <scope>NUCLEOTIDE SEQUENCE [LARGE SCALE GENOMIC DNA]</scope>
    <source>
        <strain evidence="3 4">CGMCC 1.12689</strain>
    </source>
</reference>
<dbReference type="InterPro" id="IPR002559">
    <property type="entry name" value="Transposase_11"/>
</dbReference>
<dbReference type="EMBL" id="JBHUDB010000025">
    <property type="protein sequence ID" value="MFD1572340.1"/>
    <property type="molecule type" value="Genomic_DNA"/>
</dbReference>
<protein>
    <submittedName>
        <fullName evidence="3">Transposase</fullName>
    </submittedName>
</protein>
<dbReference type="RefSeq" id="WP_256419545.1">
    <property type="nucleotide sequence ID" value="NZ_JANHDL010000025.1"/>
</dbReference>
<accession>A0ABD6C5X1</accession>
<evidence type="ECO:0000259" key="2">
    <source>
        <dbReference type="Pfam" id="PF01609"/>
    </source>
</evidence>
<sequence>MTDPDSERIADALVEQAATLFDVHDNVSRVIGNLHLPIDEFQDRYDILMDDSFDFEAMVRVYLYMQVTGLSQTAVTDQIAVLEYLQIRFGLDGAPTQAALSYTKRKRFSGKLRSLLNSVADDISDAASDHGIQSQDFRKLDPDPDPTEIQETSTPLHHYVDNQAPGVITSTLDEVCPALDTGRAENVKHEDEVVWEHQILMSLQDRSGTRAAYRTFNKFRNDALHHDTHLNAVNSLGTPSSYQYTFDDFKNGKPTPDWRHVADAIQPQFSAAVERQLDMIRPTDEFTEPVVAAIDVTGAPVHVTPWKGEDDIEPDDERIVVDEKTGDTRVPKDDYPTMVNGAAESGVYEYQYATLTIVGANTPLVVAVEPIRHHSTWEGGDGRSTSWAEVVDRLMEQATELVDIHMVMADKAFDQHGVCHVLDQRHDVTYLIPKKADSQHLRSQVAEVREDPNVTARVEQDASLYLRNDTPYIDVDDDPDVGEDNYSHDVTFMHVPAERDDWIIRHADDTGYAIFMTNSDDVSPLEAEGLVNWYSRRWDIENEYRMILPLMPSIASKDYRMRFFAFTFSCLLYNLWRIVDHSLKVLASEKYDDYGRGPHESRLDTLLPLSDLLASSIICLFSGLDPPDVAV</sequence>
<gene>
    <name evidence="3" type="ORF">ACFR9T_17455</name>
</gene>
<feature type="region of interest" description="Disordered" evidence="1">
    <location>
        <begin position="129"/>
        <end position="151"/>
    </location>
</feature>
<name>A0ABD6C5X1_9EURY</name>
<evidence type="ECO:0000313" key="4">
    <source>
        <dbReference type="Proteomes" id="UP001597185"/>
    </source>
</evidence>
<feature type="domain" description="Transposase IS4-like" evidence="2">
    <location>
        <begin position="315"/>
        <end position="548"/>
    </location>
</feature>
<dbReference type="Proteomes" id="UP001597185">
    <property type="component" value="Unassembled WGS sequence"/>
</dbReference>